<evidence type="ECO:0000313" key="4">
    <source>
        <dbReference type="Proteomes" id="UP000218023"/>
    </source>
</evidence>
<sequence length="63" mass="6281">MPRLTIISFASACVLAASPVLAQSAATTTPAPQPVVTTPDQGATPAKPAGRTGCGMKARQVMS</sequence>
<reference evidence="3 4" key="1">
    <citation type="submission" date="2017-09" db="EMBL/GenBank/DDBJ databases">
        <title>Paracoccus alkalisoli sp. nov., isolated from saline alkaline soil.</title>
        <authorList>
            <person name="Dong X."/>
            <person name="Zhang G."/>
        </authorList>
    </citation>
    <scope>NUCLEOTIDE SEQUENCE [LARGE SCALE GENOMIC DNA]</scope>
    <source>
        <strain evidence="3 4">WN007</strain>
    </source>
</reference>
<feature type="chain" id="PRO_5013081640" evidence="2">
    <location>
        <begin position="23"/>
        <end position="63"/>
    </location>
</feature>
<evidence type="ECO:0000256" key="2">
    <source>
        <dbReference type="SAM" id="SignalP"/>
    </source>
</evidence>
<protein>
    <submittedName>
        <fullName evidence="3">Uncharacterized protein</fullName>
    </submittedName>
</protein>
<feature type="compositionally biased region" description="Low complexity" evidence="1">
    <location>
        <begin position="25"/>
        <end position="39"/>
    </location>
</feature>
<evidence type="ECO:0000256" key="1">
    <source>
        <dbReference type="SAM" id="MobiDB-lite"/>
    </source>
</evidence>
<evidence type="ECO:0000313" key="3">
    <source>
        <dbReference type="EMBL" id="PAU98671.1"/>
    </source>
</evidence>
<organism evidence="3 4">
    <name type="scientific">Paracoccus salipaludis</name>
    <dbReference type="NCBI Taxonomy" id="2032623"/>
    <lineage>
        <taxon>Bacteria</taxon>
        <taxon>Pseudomonadati</taxon>
        <taxon>Pseudomonadota</taxon>
        <taxon>Alphaproteobacteria</taxon>
        <taxon>Rhodobacterales</taxon>
        <taxon>Paracoccaceae</taxon>
        <taxon>Paracoccus</taxon>
    </lineage>
</organism>
<dbReference type="EMBL" id="NSJZ01000001">
    <property type="protein sequence ID" value="PAU98671.1"/>
    <property type="molecule type" value="Genomic_DNA"/>
</dbReference>
<keyword evidence="4" id="KW-1185">Reference proteome</keyword>
<feature type="region of interest" description="Disordered" evidence="1">
    <location>
        <begin position="25"/>
        <end position="63"/>
    </location>
</feature>
<feature type="signal peptide" evidence="2">
    <location>
        <begin position="1"/>
        <end position="22"/>
    </location>
</feature>
<keyword evidence="2" id="KW-0732">Signal</keyword>
<dbReference type="AlphaFoldDB" id="A0A2A2GMD2"/>
<gene>
    <name evidence="3" type="ORF">CK240_00550</name>
</gene>
<accession>A0A2A2GMD2</accession>
<proteinExistence type="predicted"/>
<dbReference type="RefSeq" id="WP_095638390.1">
    <property type="nucleotide sequence ID" value="NZ_NSJZ01000001.1"/>
</dbReference>
<comment type="caution">
    <text evidence="3">The sequence shown here is derived from an EMBL/GenBank/DDBJ whole genome shotgun (WGS) entry which is preliminary data.</text>
</comment>
<dbReference type="Proteomes" id="UP000218023">
    <property type="component" value="Unassembled WGS sequence"/>
</dbReference>
<name>A0A2A2GMD2_9RHOB</name>